<organism evidence="1 2">
    <name type="scientific">Nyssa sinensis</name>
    <dbReference type="NCBI Taxonomy" id="561372"/>
    <lineage>
        <taxon>Eukaryota</taxon>
        <taxon>Viridiplantae</taxon>
        <taxon>Streptophyta</taxon>
        <taxon>Embryophyta</taxon>
        <taxon>Tracheophyta</taxon>
        <taxon>Spermatophyta</taxon>
        <taxon>Magnoliopsida</taxon>
        <taxon>eudicotyledons</taxon>
        <taxon>Gunneridae</taxon>
        <taxon>Pentapetalae</taxon>
        <taxon>asterids</taxon>
        <taxon>Cornales</taxon>
        <taxon>Nyssaceae</taxon>
        <taxon>Nyssa</taxon>
    </lineage>
</organism>
<protein>
    <submittedName>
        <fullName evidence="1">Uncharacterized protein</fullName>
    </submittedName>
</protein>
<accession>A0A5J4ZCY7</accession>
<proteinExistence type="predicted"/>
<sequence length="194" mass="21690">MWKMSLLRNAFKSTSLIRVSHPNQGFSLLLRDSPRRFSTEAEQPTQDPPTDPFLQTPTTGLVYGRLFGITTHTTKSDILNLLEGCNLGLDDIKVDYNRSYAPTGMMIQFPSRNAYDAANRAIGRKGRLFRLERAGGGFDRTSWDLIAPYNGKAVLLQGIPRNALVDDVERFLSGCQYNCILNPDVCEAGIPRPH</sequence>
<dbReference type="Proteomes" id="UP000325577">
    <property type="component" value="Linkage Group LG8"/>
</dbReference>
<evidence type="ECO:0000313" key="1">
    <source>
        <dbReference type="EMBL" id="KAA8516493.1"/>
    </source>
</evidence>
<dbReference type="PANTHER" id="PTHR48167:SF2">
    <property type="entry name" value="EXPRESSED PROTEIN"/>
    <property type="match status" value="1"/>
</dbReference>
<reference evidence="1 2" key="1">
    <citation type="submission" date="2019-09" db="EMBL/GenBank/DDBJ databases">
        <title>A chromosome-level genome assembly of the Chinese tupelo Nyssa sinensis.</title>
        <authorList>
            <person name="Yang X."/>
            <person name="Kang M."/>
            <person name="Yang Y."/>
            <person name="Xiong H."/>
            <person name="Wang M."/>
            <person name="Zhang Z."/>
            <person name="Wang Z."/>
            <person name="Wu H."/>
            <person name="Ma T."/>
            <person name="Liu J."/>
            <person name="Xi Z."/>
        </authorList>
    </citation>
    <scope>NUCLEOTIDE SEQUENCE [LARGE SCALE GENOMIC DNA]</scope>
    <source>
        <strain evidence="1">J267</strain>
        <tissue evidence="1">Leaf</tissue>
    </source>
</reference>
<dbReference type="AlphaFoldDB" id="A0A5J4ZCY7"/>
<gene>
    <name evidence="1" type="ORF">F0562_017001</name>
</gene>
<dbReference type="EMBL" id="CM018051">
    <property type="protein sequence ID" value="KAA8516493.1"/>
    <property type="molecule type" value="Genomic_DNA"/>
</dbReference>
<dbReference type="OrthoDB" id="2013327at2759"/>
<evidence type="ECO:0000313" key="2">
    <source>
        <dbReference type="Proteomes" id="UP000325577"/>
    </source>
</evidence>
<name>A0A5J4ZCY7_9ASTE</name>
<dbReference type="PANTHER" id="PTHR48167">
    <property type="entry name" value="EXPRESSED PROTEIN"/>
    <property type="match status" value="1"/>
</dbReference>
<keyword evidence="2" id="KW-1185">Reference proteome</keyword>